<dbReference type="EMBL" id="VULT01000016">
    <property type="protein sequence ID" value="MSS18097.1"/>
    <property type="molecule type" value="Genomic_DNA"/>
</dbReference>
<reference evidence="5 6" key="1">
    <citation type="submission" date="2019-08" db="EMBL/GenBank/DDBJ databases">
        <title>In-depth cultivation of the pig gut microbiome towards novel bacterial diversity and tailored functional studies.</title>
        <authorList>
            <person name="Wylensek D."/>
            <person name="Hitch T.C.A."/>
            <person name="Clavel T."/>
        </authorList>
    </citation>
    <scope>NUCLEOTIDE SEQUENCE [LARGE SCALE GENOMIC DNA]</scope>
    <source>
        <strain evidence="5 6">Oil-RF-744-WCA-WT-10</strain>
    </source>
</reference>
<dbReference type="PANTHER" id="PTHR43567:SF1">
    <property type="entry name" value="FLAVOREDOXIN"/>
    <property type="match status" value="1"/>
</dbReference>
<dbReference type="AlphaFoldDB" id="A0A6L5XE88"/>
<gene>
    <name evidence="5" type="ORF">FYJ29_10065</name>
</gene>
<keyword evidence="6" id="KW-1185">Reference proteome</keyword>
<evidence type="ECO:0000256" key="2">
    <source>
        <dbReference type="ARBA" id="ARBA00022630"/>
    </source>
</evidence>
<dbReference type="GO" id="GO:0010181">
    <property type="term" value="F:FMN binding"/>
    <property type="evidence" value="ECO:0007669"/>
    <property type="project" value="InterPro"/>
</dbReference>
<accession>A0A6L5XE88</accession>
<dbReference type="GO" id="GO:0016646">
    <property type="term" value="F:oxidoreductase activity, acting on the CH-NH group of donors, NAD or NADP as acceptor"/>
    <property type="evidence" value="ECO:0007669"/>
    <property type="project" value="UniProtKB-ARBA"/>
</dbReference>
<feature type="domain" description="Flavin reductase like" evidence="4">
    <location>
        <begin position="10"/>
        <end position="149"/>
    </location>
</feature>
<protein>
    <submittedName>
        <fullName evidence="5">Flavin reductase family protein</fullName>
    </submittedName>
</protein>
<comment type="caution">
    <text evidence="5">The sequence shown here is derived from an EMBL/GenBank/DDBJ whole genome shotgun (WGS) entry which is preliminary data.</text>
</comment>
<evidence type="ECO:0000256" key="3">
    <source>
        <dbReference type="ARBA" id="ARBA00038054"/>
    </source>
</evidence>
<evidence type="ECO:0000256" key="1">
    <source>
        <dbReference type="ARBA" id="ARBA00001917"/>
    </source>
</evidence>
<comment type="cofactor">
    <cofactor evidence="1">
        <name>FMN</name>
        <dbReference type="ChEBI" id="CHEBI:58210"/>
    </cofactor>
</comment>
<proteinExistence type="inferred from homology"/>
<comment type="similarity">
    <text evidence="3">Belongs to the flavoredoxin family.</text>
</comment>
<dbReference type="SUPFAM" id="SSF50475">
    <property type="entry name" value="FMN-binding split barrel"/>
    <property type="match status" value="1"/>
</dbReference>
<dbReference type="InterPro" id="IPR052174">
    <property type="entry name" value="Flavoredoxin"/>
</dbReference>
<dbReference type="PANTHER" id="PTHR43567">
    <property type="entry name" value="FLAVOREDOXIN-RELATED-RELATED"/>
    <property type="match status" value="1"/>
</dbReference>
<dbReference type="InterPro" id="IPR002563">
    <property type="entry name" value="Flavin_Rdtase-like_dom"/>
</dbReference>
<dbReference type="SMART" id="SM00903">
    <property type="entry name" value="Flavin_Reduct"/>
    <property type="match status" value="1"/>
</dbReference>
<dbReference type="RefSeq" id="WP_154327041.1">
    <property type="nucleotide sequence ID" value="NZ_CP045696.1"/>
</dbReference>
<dbReference type="Gene3D" id="2.30.110.10">
    <property type="entry name" value="Electron Transport, Fmn-binding Protein, Chain A"/>
    <property type="match status" value="1"/>
</dbReference>
<keyword evidence="2" id="KW-0285">Flavoprotein</keyword>
<evidence type="ECO:0000259" key="4">
    <source>
        <dbReference type="SMART" id="SM00903"/>
    </source>
</evidence>
<evidence type="ECO:0000313" key="5">
    <source>
        <dbReference type="EMBL" id="MSS18097.1"/>
    </source>
</evidence>
<sequence>MKQNWRPGTMIYPLPALLVTCGAVPEEYNVLTAAWTGTICSDPAMCYVSVRPERYSHDIIERNMAFTLNLTTQALARATDWCGVRSGRDYNKFEEMGLTPVKGVKVAAPYIEESPMSIECSVRDIVRLGSHDMFIADVMGVLADERYIDPATGKFDLEQAGLIAYVHGQYYTLGKALGHFGWSVKKKK</sequence>
<dbReference type="Pfam" id="PF01613">
    <property type="entry name" value="Flavin_Reduct"/>
    <property type="match status" value="1"/>
</dbReference>
<dbReference type="Proteomes" id="UP000483362">
    <property type="component" value="Unassembled WGS sequence"/>
</dbReference>
<name>A0A6L5XE88_9BACT</name>
<dbReference type="InterPro" id="IPR012349">
    <property type="entry name" value="Split_barrel_FMN-bd"/>
</dbReference>
<evidence type="ECO:0000313" key="6">
    <source>
        <dbReference type="Proteomes" id="UP000483362"/>
    </source>
</evidence>
<organism evidence="5 6">
    <name type="scientific">Sodaliphilus pleomorphus</name>
    <dbReference type="NCBI Taxonomy" id="2606626"/>
    <lineage>
        <taxon>Bacteria</taxon>
        <taxon>Pseudomonadati</taxon>
        <taxon>Bacteroidota</taxon>
        <taxon>Bacteroidia</taxon>
        <taxon>Bacteroidales</taxon>
        <taxon>Muribaculaceae</taxon>
        <taxon>Sodaliphilus</taxon>
    </lineage>
</organism>